<reference evidence="4" key="1">
    <citation type="submission" date="2022-01" db="EMBL/GenBank/DDBJ databases">
        <authorList>
            <person name="King R."/>
        </authorList>
    </citation>
    <scope>NUCLEOTIDE SEQUENCE</scope>
</reference>
<evidence type="ECO:0000313" key="5">
    <source>
        <dbReference type="Proteomes" id="UP001152799"/>
    </source>
</evidence>
<evidence type="ECO:0000256" key="1">
    <source>
        <dbReference type="ARBA" id="ARBA00022737"/>
    </source>
</evidence>
<evidence type="ECO:0000256" key="2">
    <source>
        <dbReference type="ARBA" id="ARBA00023043"/>
    </source>
</evidence>
<dbReference type="SUPFAM" id="SSF48403">
    <property type="entry name" value="Ankyrin repeat"/>
    <property type="match status" value="3"/>
</dbReference>
<keyword evidence="2" id="KW-0040">ANK repeat</keyword>
<feature type="region of interest" description="Disordered" evidence="3">
    <location>
        <begin position="985"/>
        <end position="1015"/>
    </location>
</feature>
<proteinExistence type="predicted"/>
<protein>
    <submittedName>
        <fullName evidence="4">Uncharacterized protein</fullName>
    </submittedName>
</protein>
<dbReference type="PRINTS" id="PR01415">
    <property type="entry name" value="ANKYRIN"/>
</dbReference>
<evidence type="ECO:0000256" key="3">
    <source>
        <dbReference type="SAM" id="MobiDB-lite"/>
    </source>
</evidence>
<dbReference type="Pfam" id="PF13637">
    <property type="entry name" value="Ank_4"/>
    <property type="match status" value="3"/>
</dbReference>
<dbReference type="OrthoDB" id="6593077at2759"/>
<dbReference type="Proteomes" id="UP001152799">
    <property type="component" value="Chromosome 6"/>
</dbReference>
<dbReference type="Pfam" id="PF12796">
    <property type="entry name" value="Ank_2"/>
    <property type="match status" value="7"/>
</dbReference>
<dbReference type="EMBL" id="OU892282">
    <property type="protein sequence ID" value="CAG9770048.1"/>
    <property type="molecule type" value="Genomic_DNA"/>
</dbReference>
<sequence length="1421" mass="157066">MVILQLEDQPLITQAIFSGALDEVEDLMVHPEYVNCTDCEKRTPLHAAAFKGDSQIAQILLDNGARVNAKDGKWVTPLHRACAVNSDDTVNVLLKLWQTPLHIAAAHDAYNCVDKLLNFVPNPNVTDRSGRTALHHAAYNGNTFVAQLLIERGCIVNACDKKDCRPIHCAVQMGHIDTVELLLRFGADVNAKDRNQYTPLHVAAASGIESVIRLLLNSGAEVNIQNSYGNTPLHVACLNGHLACCQELTQAGADIEAVNFRNQTPLHVAAASTHGVYCLAFLLANNVDINKCSNDGRTPLHMTAIHGRFTRSKSLIDGGALIDCADKNGSTPLHIAAQYGHDLLANTLLSVGASPTKKGYEGRTPLHMCCLSGYVECCRKFLQTGVNLNERDDSGRTPAHCAAYKGSIECLDLLTSNGANFKLKDNFERLPLHYAAAQGHFQCVFTLVGIGSPINDRDIEGCTPLHLAAAHDHESKCVDYLLNHRADPKIKDVRGFSPLHYAIACGNVRGVKLLLHRTEEAVFKKEGGSPDVTPLHLAAKLGNVAILKSVLTKYTDVNIQTDQGLTPLILIAREGHIQCVHFLLRCGAKVSLCDNVNLMTAVHYSAKNGHFQCLTFLLHNTEDQSVVNMVDRQQRTALMLAVSGNHTECVQVLLRCGADPNIVDTDEHSCLFRAVVNGQYDVVQLLLSNKAEVKTRDVNGKTVLHLAAACGHLTCLLLIMDYMSKDDILSKDNQDCTVLHWACYHGHDQCVEHLLAKNIFEELEGNSYSPVHCACFSGSEACLTLLLAHFGDKIVHLKDEKLRTPLHIAALHGHSECAKLLLKHGAEPNVVDEEGRTPFIAAAQYGQSSVVELLLGFNIDLSACDKDGNTALHWACLKKHHQTALLILENCQNAKIVNIPNNEKKTLRKIYFSDAESSPFYFSSLHLSARNGLVDITRELLKKGANVSAVDNEGLTPALSCAPNFNVAQCLALILQTRPDFTDRENISEAPPVPQLNLFPIHSNTKKSSQDSQTQTSVVLVNDPDLFELEKAFLNPQKLKSPKAVLKIDCSTECFIKESNDESSCPKPDIETGKHLHRVVKGFHLPSSQMNVLKPRKHFNVSCASCQKIQKLCLNCQRKKKRNLALKKCQDGNLSNEDFRKLCKQKSSLDELHNFFLKLLSDATASVSQKSSAENMRKCTFSRSTHQSSSEIENESNQDDLPKEFIAPKDIKRKKLYKQEKLTVTLPGHKKYTSDDTIVLFARKRCRDYGVREKVEKPKGSNVMTKACQTEDFICEGDNLMEMSNNYYDTLLKIEVEQSIKYCLDVVEESFNSTRVPIQKLENNDDLIIYSIISDIIENIDENNKITGQKKSSIDIENSTVSETLLNLKKKVKKPEISSSGTSIDQANAMELALKLSMSNISGLSDFKSEGSTHTSDNEYY</sequence>
<keyword evidence="1" id="KW-0677">Repeat</keyword>
<name>A0A9N9QH05_9CUCU</name>
<dbReference type="Pfam" id="PF00023">
    <property type="entry name" value="Ank"/>
    <property type="match status" value="2"/>
</dbReference>
<dbReference type="Gene3D" id="1.25.40.20">
    <property type="entry name" value="Ankyrin repeat-containing domain"/>
    <property type="match status" value="8"/>
</dbReference>
<dbReference type="PANTHER" id="PTHR24198:SF193">
    <property type="match status" value="1"/>
</dbReference>
<dbReference type="InterPro" id="IPR036770">
    <property type="entry name" value="Ankyrin_rpt-contain_sf"/>
</dbReference>
<gene>
    <name evidence="4" type="ORF">CEUTPL_LOCUS10510</name>
</gene>
<accession>A0A9N9QH05</accession>
<dbReference type="PANTHER" id="PTHR24198">
    <property type="entry name" value="ANKYRIN REPEAT AND PROTEIN KINASE DOMAIN-CONTAINING PROTEIN"/>
    <property type="match status" value="1"/>
</dbReference>
<feature type="compositionally biased region" description="Low complexity" evidence="3">
    <location>
        <begin position="1006"/>
        <end position="1015"/>
    </location>
</feature>
<evidence type="ECO:0000313" key="4">
    <source>
        <dbReference type="EMBL" id="CAG9770048.1"/>
    </source>
</evidence>
<dbReference type="InterPro" id="IPR002110">
    <property type="entry name" value="Ankyrin_rpt"/>
</dbReference>
<keyword evidence="5" id="KW-1185">Reference proteome</keyword>
<feature type="region of interest" description="Disordered" evidence="3">
    <location>
        <begin position="1178"/>
        <end position="1199"/>
    </location>
</feature>
<organism evidence="4 5">
    <name type="scientific">Ceutorhynchus assimilis</name>
    <name type="common">cabbage seed weevil</name>
    <dbReference type="NCBI Taxonomy" id="467358"/>
    <lineage>
        <taxon>Eukaryota</taxon>
        <taxon>Metazoa</taxon>
        <taxon>Ecdysozoa</taxon>
        <taxon>Arthropoda</taxon>
        <taxon>Hexapoda</taxon>
        <taxon>Insecta</taxon>
        <taxon>Pterygota</taxon>
        <taxon>Neoptera</taxon>
        <taxon>Endopterygota</taxon>
        <taxon>Coleoptera</taxon>
        <taxon>Polyphaga</taxon>
        <taxon>Cucujiformia</taxon>
        <taxon>Curculionidae</taxon>
        <taxon>Ceutorhynchinae</taxon>
        <taxon>Ceutorhynchus</taxon>
    </lineage>
</organism>
<dbReference type="SMART" id="SM00248">
    <property type="entry name" value="ANK"/>
    <property type="match status" value="27"/>
</dbReference>